<name>A0A9W8ZQQ1_9AGAR</name>
<dbReference type="GO" id="GO:0003884">
    <property type="term" value="F:D-amino-acid oxidase activity"/>
    <property type="evidence" value="ECO:0007669"/>
    <property type="project" value="InterPro"/>
</dbReference>
<organism evidence="7 8">
    <name type="scientific">Lentinula lateritia</name>
    <dbReference type="NCBI Taxonomy" id="40482"/>
    <lineage>
        <taxon>Eukaryota</taxon>
        <taxon>Fungi</taxon>
        <taxon>Dikarya</taxon>
        <taxon>Basidiomycota</taxon>
        <taxon>Agaricomycotina</taxon>
        <taxon>Agaricomycetes</taxon>
        <taxon>Agaricomycetidae</taxon>
        <taxon>Agaricales</taxon>
        <taxon>Marasmiineae</taxon>
        <taxon>Omphalotaceae</taxon>
        <taxon>Lentinula</taxon>
    </lineage>
</organism>
<dbReference type="Proteomes" id="UP001150238">
    <property type="component" value="Unassembled WGS sequence"/>
</dbReference>
<dbReference type="PIRSF" id="PIRSF000189">
    <property type="entry name" value="D-aa_oxidase"/>
    <property type="match status" value="1"/>
</dbReference>
<protein>
    <recommendedName>
        <fullName evidence="6">FAD dependent oxidoreductase domain-containing protein</fullName>
    </recommendedName>
</protein>
<sequence>MYRDSLFTSLVICLGNQDTYLMPPSVVVVGSGVTGLSIALALSRTYDVTIIARDLVGDNESHGWASPWAGAGWRPHIGTSDEDIEMQKQSFRYMWKLAETDPESGLTRIKSIDYFDQVMDVSQVWYKEFMPSCKQIPSTELPRGVTLGFEYRTVVVTPLTYLEWLKNRLSSSGTSFVRKELTHISEVRDIVPQVDVVVNASGVGAKYLGGVEDMLVEESRGQTMLVRTKETTVICQSGDLYAYSIPRLDGTAVIGGISQPGNTSTELDPALRAEILRRARLITVPGAYPERVEDLDIVEEMVGIRPGRTGGVRVEKEMLQTVPVVGMKVVHAYGVGGTGYKYSAGVAKRVAGLVDDFIYGDEVVM</sequence>
<comment type="similarity">
    <text evidence="2">Belongs to the DAMOX/DASOX family.</text>
</comment>
<dbReference type="InterPro" id="IPR023209">
    <property type="entry name" value="DAO"/>
</dbReference>
<dbReference type="GO" id="GO:0005737">
    <property type="term" value="C:cytoplasm"/>
    <property type="evidence" value="ECO:0007669"/>
    <property type="project" value="TreeGrafter"/>
</dbReference>
<comment type="caution">
    <text evidence="7">The sequence shown here is derived from an EMBL/GenBank/DDBJ whole genome shotgun (WGS) entry which is preliminary data.</text>
</comment>
<dbReference type="PROSITE" id="PS00677">
    <property type="entry name" value="DAO"/>
    <property type="match status" value="1"/>
</dbReference>
<dbReference type="GO" id="GO:0071949">
    <property type="term" value="F:FAD binding"/>
    <property type="evidence" value="ECO:0007669"/>
    <property type="project" value="InterPro"/>
</dbReference>
<dbReference type="AlphaFoldDB" id="A0A9W8ZQQ1"/>
<keyword evidence="4" id="KW-0274">FAD</keyword>
<feature type="domain" description="FAD dependent oxidoreductase" evidence="6">
    <location>
        <begin position="26"/>
        <end position="351"/>
    </location>
</feature>
<reference evidence="7" key="2">
    <citation type="journal article" date="2023" name="Proc. Natl. Acad. Sci. U.S.A.">
        <title>A global phylogenomic analysis of the shiitake genus Lentinula.</title>
        <authorList>
            <person name="Sierra-Patev S."/>
            <person name="Min B."/>
            <person name="Naranjo-Ortiz M."/>
            <person name="Looney B."/>
            <person name="Konkel Z."/>
            <person name="Slot J.C."/>
            <person name="Sakamoto Y."/>
            <person name="Steenwyk J.L."/>
            <person name="Rokas A."/>
            <person name="Carro J."/>
            <person name="Camarero S."/>
            <person name="Ferreira P."/>
            <person name="Molpeceres G."/>
            <person name="Ruiz-Duenas F.J."/>
            <person name="Serrano A."/>
            <person name="Henrissat B."/>
            <person name="Drula E."/>
            <person name="Hughes K.W."/>
            <person name="Mata J.L."/>
            <person name="Ishikawa N.K."/>
            <person name="Vargas-Isla R."/>
            <person name="Ushijima S."/>
            <person name="Smith C.A."/>
            <person name="Donoghue J."/>
            <person name="Ahrendt S."/>
            <person name="Andreopoulos W."/>
            <person name="He G."/>
            <person name="LaButti K."/>
            <person name="Lipzen A."/>
            <person name="Ng V."/>
            <person name="Riley R."/>
            <person name="Sandor L."/>
            <person name="Barry K."/>
            <person name="Martinez A.T."/>
            <person name="Xiao Y."/>
            <person name="Gibbons J.G."/>
            <person name="Terashima K."/>
            <person name="Grigoriev I.V."/>
            <person name="Hibbett D."/>
        </authorList>
    </citation>
    <scope>NUCLEOTIDE SEQUENCE</scope>
    <source>
        <strain evidence="7">Sp2 HRB7682 ss15</strain>
    </source>
</reference>
<dbReference type="InterPro" id="IPR006181">
    <property type="entry name" value="D-amino_acid_oxidase_CS"/>
</dbReference>
<evidence type="ECO:0000256" key="2">
    <source>
        <dbReference type="ARBA" id="ARBA00006730"/>
    </source>
</evidence>
<evidence type="ECO:0000256" key="3">
    <source>
        <dbReference type="ARBA" id="ARBA00022630"/>
    </source>
</evidence>
<dbReference type="InterPro" id="IPR006076">
    <property type="entry name" value="FAD-dep_OxRdtase"/>
</dbReference>
<keyword evidence="3" id="KW-0285">Flavoprotein</keyword>
<evidence type="ECO:0000313" key="8">
    <source>
        <dbReference type="Proteomes" id="UP001150238"/>
    </source>
</evidence>
<accession>A0A9W8ZQQ1</accession>
<dbReference type="Pfam" id="PF01266">
    <property type="entry name" value="DAO"/>
    <property type="match status" value="1"/>
</dbReference>
<dbReference type="PANTHER" id="PTHR11530">
    <property type="entry name" value="D-AMINO ACID OXIDASE"/>
    <property type="match status" value="1"/>
</dbReference>
<proteinExistence type="inferred from homology"/>
<evidence type="ECO:0000256" key="1">
    <source>
        <dbReference type="ARBA" id="ARBA00001974"/>
    </source>
</evidence>
<dbReference type="GO" id="GO:0019478">
    <property type="term" value="P:D-amino acid catabolic process"/>
    <property type="evidence" value="ECO:0007669"/>
    <property type="project" value="TreeGrafter"/>
</dbReference>
<dbReference type="Gene3D" id="3.30.9.10">
    <property type="entry name" value="D-Amino Acid Oxidase, subunit A, domain 2"/>
    <property type="match status" value="1"/>
</dbReference>
<keyword evidence="5" id="KW-0560">Oxidoreductase</keyword>
<comment type="cofactor">
    <cofactor evidence="1">
        <name>FAD</name>
        <dbReference type="ChEBI" id="CHEBI:57692"/>
    </cofactor>
</comment>
<evidence type="ECO:0000256" key="5">
    <source>
        <dbReference type="ARBA" id="ARBA00023002"/>
    </source>
</evidence>
<evidence type="ECO:0000256" key="4">
    <source>
        <dbReference type="ARBA" id="ARBA00022827"/>
    </source>
</evidence>
<evidence type="ECO:0000313" key="7">
    <source>
        <dbReference type="EMBL" id="KAJ4463590.1"/>
    </source>
</evidence>
<dbReference type="SUPFAM" id="SSF54373">
    <property type="entry name" value="FAD-linked reductases, C-terminal domain"/>
    <property type="match status" value="1"/>
</dbReference>
<reference evidence="7" key="1">
    <citation type="submission" date="2022-08" db="EMBL/GenBank/DDBJ databases">
        <authorList>
            <consortium name="DOE Joint Genome Institute"/>
            <person name="Min B."/>
            <person name="Riley R."/>
            <person name="Sierra-Patev S."/>
            <person name="Naranjo-Ortiz M."/>
            <person name="Looney B."/>
            <person name="Konkel Z."/>
            <person name="Slot J.C."/>
            <person name="Sakamoto Y."/>
            <person name="Steenwyk J.L."/>
            <person name="Rokas A."/>
            <person name="Carro J."/>
            <person name="Camarero S."/>
            <person name="Ferreira P."/>
            <person name="Molpeceres G."/>
            <person name="Ruiz-Duenas F.J."/>
            <person name="Serrano A."/>
            <person name="Henrissat B."/>
            <person name="Drula E."/>
            <person name="Hughes K.W."/>
            <person name="Mata J.L."/>
            <person name="Ishikawa N.K."/>
            <person name="Vargas-Isla R."/>
            <person name="Ushijima S."/>
            <person name="Smith C.A."/>
            <person name="Ahrendt S."/>
            <person name="Andreopoulos W."/>
            <person name="He G."/>
            <person name="Labutti K."/>
            <person name="Lipzen A."/>
            <person name="Ng V."/>
            <person name="Sandor L."/>
            <person name="Barry K."/>
            <person name="Martinez A.T."/>
            <person name="Xiao Y."/>
            <person name="Gibbons J.G."/>
            <person name="Terashima K."/>
            <person name="Hibbett D.S."/>
            <person name="Grigoriev I.V."/>
        </authorList>
    </citation>
    <scope>NUCLEOTIDE SEQUENCE</scope>
    <source>
        <strain evidence="7">Sp2 HRB7682 ss15</strain>
    </source>
</reference>
<dbReference type="EMBL" id="JANVFS010000069">
    <property type="protein sequence ID" value="KAJ4463590.1"/>
    <property type="molecule type" value="Genomic_DNA"/>
</dbReference>
<gene>
    <name evidence="7" type="ORF">C8J55DRAFT_295413</name>
</gene>
<dbReference type="PANTHER" id="PTHR11530:SF11">
    <property type="entry name" value="D-ASPARTATE OXIDASE"/>
    <property type="match status" value="1"/>
</dbReference>
<dbReference type="SUPFAM" id="SSF51971">
    <property type="entry name" value="Nucleotide-binding domain"/>
    <property type="match status" value="1"/>
</dbReference>
<evidence type="ECO:0000259" key="6">
    <source>
        <dbReference type="Pfam" id="PF01266"/>
    </source>
</evidence>
<dbReference type="Gene3D" id="3.40.50.720">
    <property type="entry name" value="NAD(P)-binding Rossmann-like Domain"/>
    <property type="match status" value="1"/>
</dbReference>